<sequence>MNKSHIELRAQELRKELGGTIFSFPIVEEDPHSKYAVAVYMGRNNFRIYPNPLTIEEASAGIIATLEAFKENGFDHDYDRNVRLVSYQAQIDAPNLTMRRLKKANVSKPLFEEGIDLLRKSGDEEVMFSGRGLLKWTYIEMIDNKNAKAIQFMDEYYKLLAMRKYGKTAAAIRQEVRRKTKEQGIEWIERTFKQFISDGREIINIMNMLKER</sequence>
<comment type="caution">
    <text evidence="1">The sequence shown here is derived from an EMBL/GenBank/DDBJ whole genome shotgun (WGS) entry which is preliminary data.</text>
</comment>
<proteinExistence type="predicted"/>
<dbReference type="Proteomes" id="UP000215596">
    <property type="component" value="Unassembled WGS sequence"/>
</dbReference>
<dbReference type="RefSeq" id="WP_095267108.1">
    <property type="nucleotide sequence ID" value="NZ_NPBY01000063.1"/>
</dbReference>
<dbReference type="OrthoDB" id="2589967at2"/>
<reference evidence="1 2" key="1">
    <citation type="submission" date="2017-07" db="EMBL/GenBank/DDBJ databases">
        <title>Isolation and whole genome analysis of endospore-forming bacteria from heroin.</title>
        <authorList>
            <person name="Kalinowski J."/>
            <person name="Ahrens B."/>
            <person name="Al-Dilaimi A."/>
            <person name="Winkler A."/>
            <person name="Wibberg D."/>
            <person name="Schleenbecker U."/>
            <person name="Ruckert C."/>
            <person name="Wolfel R."/>
            <person name="Grass G."/>
        </authorList>
    </citation>
    <scope>NUCLEOTIDE SEQUENCE [LARGE SCALE GENOMIC DNA]</scope>
    <source>
        <strain evidence="1 2">7537-G1</strain>
    </source>
</reference>
<dbReference type="AlphaFoldDB" id="A0A268EKP0"/>
<protein>
    <submittedName>
        <fullName evidence="1">Uncharacterized protein</fullName>
    </submittedName>
</protein>
<gene>
    <name evidence="1" type="ORF">CHH67_19875</name>
</gene>
<organism evidence="1 2">
    <name type="scientific">Paenibacillus campinasensis</name>
    <dbReference type="NCBI Taxonomy" id="66347"/>
    <lineage>
        <taxon>Bacteria</taxon>
        <taxon>Bacillati</taxon>
        <taxon>Bacillota</taxon>
        <taxon>Bacilli</taxon>
        <taxon>Bacillales</taxon>
        <taxon>Paenibacillaceae</taxon>
        <taxon>Paenibacillus</taxon>
    </lineage>
</organism>
<evidence type="ECO:0000313" key="1">
    <source>
        <dbReference type="EMBL" id="PAD73696.1"/>
    </source>
</evidence>
<evidence type="ECO:0000313" key="2">
    <source>
        <dbReference type="Proteomes" id="UP000215596"/>
    </source>
</evidence>
<accession>A0A268EKP0</accession>
<name>A0A268EKP0_9BACL</name>
<dbReference type="EMBL" id="NPBY01000063">
    <property type="protein sequence ID" value="PAD73696.1"/>
    <property type="molecule type" value="Genomic_DNA"/>
</dbReference>